<feature type="region of interest" description="Disordered" evidence="1">
    <location>
        <begin position="1"/>
        <end position="47"/>
    </location>
</feature>
<dbReference type="EMBL" id="BMAO01019110">
    <property type="protein sequence ID" value="GFR28376.1"/>
    <property type="molecule type" value="Genomic_DNA"/>
</dbReference>
<evidence type="ECO:0000313" key="4">
    <source>
        <dbReference type="Proteomes" id="UP000887116"/>
    </source>
</evidence>
<evidence type="ECO:0000256" key="2">
    <source>
        <dbReference type="SAM" id="Phobius"/>
    </source>
</evidence>
<keyword evidence="2" id="KW-0472">Membrane</keyword>
<evidence type="ECO:0000313" key="3">
    <source>
        <dbReference type="EMBL" id="GFR28376.1"/>
    </source>
</evidence>
<name>A0A8X6LZA5_TRICU</name>
<comment type="caution">
    <text evidence="3">The sequence shown here is derived from an EMBL/GenBank/DDBJ whole genome shotgun (WGS) entry which is preliminary data.</text>
</comment>
<keyword evidence="2" id="KW-0812">Transmembrane</keyword>
<gene>
    <name evidence="3" type="ORF">TNCT_686071</name>
</gene>
<keyword evidence="2" id="KW-1133">Transmembrane helix</keyword>
<feature type="compositionally biased region" description="Polar residues" evidence="1">
    <location>
        <begin position="1"/>
        <end position="11"/>
    </location>
</feature>
<protein>
    <submittedName>
        <fullName evidence="3">Uncharacterized protein</fullName>
    </submittedName>
</protein>
<proteinExistence type="predicted"/>
<sequence length="109" mass="11670">MNQMRKSQRTPVSGLGLKTGLGKNSPFSRARINPPPPLASRPGVASPSRCPGNALFTSLLSSSGRSGRHLGKTLVGWRAFLGDRRLGRARSVCSFVSKIVFFVGLSFLV</sequence>
<evidence type="ECO:0000256" key="1">
    <source>
        <dbReference type="SAM" id="MobiDB-lite"/>
    </source>
</evidence>
<reference evidence="3" key="1">
    <citation type="submission" date="2020-07" db="EMBL/GenBank/DDBJ databases">
        <title>Multicomponent nature underlies the extraordinary mechanical properties of spider dragline silk.</title>
        <authorList>
            <person name="Kono N."/>
            <person name="Nakamura H."/>
            <person name="Mori M."/>
            <person name="Yoshida Y."/>
            <person name="Ohtoshi R."/>
            <person name="Malay A.D."/>
            <person name="Moran D.A.P."/>
            <person name="Tomita M."/>
            <person name="Numata K."/>
            <person name="Arakawa K."/>
        </authorList>
    </citation>
    <scope>NUCLEOTIDE SEQUENCE</scope>
</reference>
<organism evidence="3 4">
    <name type="scientific">Trichonephila clavata</name>
    <name type="common">Joro spider</name>
    <name type="synonym">Nephila clavata</name>
    <dbReference type="NCBI Taxonomy" id="2740835"/>
    <lineage>
        <taxon>Eukaryota</taxon>
        <taxon>Metazoa</taxon>
        <taxon>Ecdysozoa</taxon>
        <taxon>Arthropoda</taxon>
        <taxon>Chelicerata</taxon>
        <taxon>Arachnida</taxon>
        <taxon>Araneae</taxon>
        <taxon>Araneomorphae</taxon>
        <taxon>Entelegynae</taxon>
        <taxon>Araneoidea</taxon>
        <taxon>Nephilidae</taxon>
        <taxon>Trichonephila</taxon>
    </lineage>
</organism>
<dbReference type="AlphaFoldDB" id="A0A8X6LZA5"/>
<keyword evidence="4" id="KW-1185">Reference proteome</keyword>
<accession>A0A8X6LZA5</accession>
<feature type="transmembrane region" description="Helical" evidence="2">
    <location>
        <begin position="91"/>
        <end position="108"/>
    </location>
</feature>
<dbReference type="Proteomes" id="UP000887116">
    <property type="component" value="Unassembled WGS sequence"/>
</dbReference>